<dbReference type="EMBL" id="MU825918">
    <property type="protein sequence ID" value="KAJ7382672.1"/>
    <property type="molecule type" value="Genomic_DNA"/>
</dbReference>
<reference evidence="2" key="1">
    <citation type="submission" date="2023-01" db="EMBL/GenBank/DDBJ databases">
        <title>Genome assembly of the deep-sea coral Lophelia pertusa.</title>
        <authorList>
            <person name="Herrera S."/>
            <person name="Cordes E."/>
        </authorList>
    </citation>
    <scope>NUCLEOTIDE SEQUENCE</scope>
    <source>
        <strain evidence="2">USNM1676648</strain>
        <tissue evidence="2">Polyp</tissue>
    </source>
</reference>
<dbReference type="AlphaFoldDB" id="A0A9W9ZJ57"/>
<evidence type="ECO:0000313" key="3">
    <source>
        <dbReference type="Proteomes" id="UP001163046"/>
    </source>
</evidence>
<evidence type="ECO:0000313" key="2">
    <source>
        <dbReference type="EMBL" id="KAJ7382672.1"/>
    </source>
</evidence>
<feature type="domain" description="VWA7 Ig-like" evidence="1">
    <location>
        <begin position="121"/>
        <end position="204"/>
    </location>
</feature>
<gene>
    <name evidence="2" type="ORF">OS493_033730</name>
</gene>
<proteinExistence type="predicted"/>
<name>A0A9W9ZJ57_9CNID</name>
<comment type="caution">
    <text evidence="2">The sequence shown here is derived from an EMBL/GenBank/DDBJ whole genome shotgun (WGS) entry which is preliminary data.</text>
</comment>
<sequence length="233" mass="25100">MCPFILERPPRFLLHSPTSAPKGPSRFHVTKTSSLISYVVPFSLVLDTNVSAAGHVVIASRGETSELEKLFVKAVSQSDTVNVKEVTLFVIQVSVSSKGQPTTPALKHVRLEAVVPSNDFSIKPGANVEVNFTVTNLASTETFSFHVLANQSSITGSVQPSPVALETKQTISCQLILTSESDASPGAVTQINVTATSASHNADVKELIVFSLTVTTDRKPTLKEKEKRKRKKT</sequence>
<protein>
    <recommendedName>
        <fullName evidence="1">VWA7 Ig-like domain-containing protein</fullName>
    </recommendedName>
</protein>
<evidence type="ECO:0000259" key="1">
    <source>
        <dbReference type="Pfam" id="PF23619"/>
    </source>
</evidence>
<accession>A0A9W9ZJ57</accession>
<dbReference type="Proteomes" id="UP001163046">
    <property type="component" value="Unassembled WGS sequence"/>
</dbReference>
<keyword evidence="3" id="KW-1185">Reference proteome</keyword>
<organism evidence="2 3">
    <name type="scientific">Desmophyllum pertusum</name>
    <dbReference type="NCBI Taxonomy" id="174260"/>
    <lineage>
        <taxon>Eukaryota</taxon>
        <taxon>Metazoa</taxon>
        <taxon>Cnidaria</taxon>
        <taxon>Anthozoa</taxon>
        <taxon>Hexacorallia</taxon>
        <taxon>Scleractinia</taxon>
        <taxon>Caryophylliina</taxon>
        <taxon>Caryophylliidae</taxon>
        <taxon>Desmophyllum</taxon>
    </lineage>
</organism>
<dbReference type="InterPro" id="IPR057615">
    <property type="entry name" value="Ig_VWA7"/>
</dbReference>
<dbReference type="Pfam" id="PF23619">
    <property type="entry name" value="Ig_VWA7"/>
    <property type="match status" value="1"/>
</dbReference>